<evidence type="ECO:0000313" key="2">
    <source>
        <dbReference type="Proteomes" id="UP000037035"/>
    </source>
</evidence>
<accession>A0A0L6UNV1</accession>
<evidence type="ECO:0000313" key="1">
    <source>
        <dbReference type="EMBL" id="KNZ49912.1"/>
    </source>
</evidence>
<organism evidence="1 2">
    <name type="scientific">Puccinia sorghi</name>
    <dbReference type="NCBI Taxonomy" id="27349"/>
    <lineage>
        <taxon>Eukaryota</taxon>
        <taxon>Fungi</taxon>
        <taxon>Dikarya</taxon>
        <taxon>Basidiomycota</taxon>
        <taxon>Pucciniomycotina</taxon>
        <taxon>Pucciniomycetes</taxon>
        <taxon>Pucciniales</taxon>
        <taxon>Pucciniaceae</taxon>
        <taxon>Puccinia</taxon>
    </lineage>
</organism>
<proteinExistence type="predicted"/>
<dbReference type="PANTHER" id="PTHR47501">
    <property type="entry name" value="TRANSPOSASE-RELATED"/>
    <property type="match status" value="1"/>
</dbReference>
<sequence length="208" mass="24119">MLNCLKATNSTFTLIHDVWTTKGNGFGFIGSSASFIDNDWNYVVQNLSLKLFAWYHKRSFLAEPIFNSLAKDGLQRKMKLGLEAPRPLKLKKDFLGSFPYSNKLKPIPEEDEDFVDEEDQIVNLILMMSTNRRRMAEEDYDDDTGKKQEKYGHDSNIFTNKTFRKKKTSSKNRIDSNKLHELTQNVFGLFCQNYQLTGLSMRCQCSRS</sequence>
<keyword evidence="2" id="KW-1185">Reference proteome</keyword>
<dbReference type="EMBL" id="LAVV01009834">
    <property type="protein sequence ID" value="KNZ49912.1"/>
    <property type="molecule type" value="Genomic_DNA"/>
</dbReference>
<dbReference type="AlphaFoldDB" id="A0A0L6UNV1"/>
<reference evidence="1 2" key="1">
    <citation type="submission" date="2015-08" db="EMBL/GenBank/DDBJ databases">
        <title>Next Generation Sequencing and Analysis of the Genome of Puccinia sorghi L Schw, the Causal Agent of Maize Common Rust.</title>
        <authorList>
            <person name="Rochi L."/>
            <person name="Burguener G."/>
            <person name="Darino M."/>
            <person name="Turjanski A."/>
            <person name="Kreff E."/>
            <person name="Dieguez M.J."/>
            <person name="Sacco F."/>
        </authorList>
    </citation>
    <scope>NUCLEOTIDE SEQUENCE [LARGE SCALE GENOMIC DNA]</scope>
    <source>
        <strain evidence="1 2">RO10H11247</strain>
    </source>
</reference>
<comment type="caution">
    <text evidence="1">The sequence shown here is derived from an EMBL/GenBank/DDBJ whole genome shotgun (WGS) entry which is preliminary data.</text>
</comment>
<name>A0A0L6UNV1_9BASI</name>
<dbReference type="PANTHER" id="PTHR47501:SF5">
    <property type="entry name" value="HAT C-TERMINAL DIMERISATION DOMAIN-CONTAINING PROTEIN"/>
    <property type="match status" value="1"/>
</dbReference>
<protein>
    <submittedName>
        <fullName evidence="1">Uncharacterized protein</fullName>
    </submittedName>
</protein>
<dbReference type="VEuPathDB" id="FungiDB:VP01_469g1"/>
<gene>
    <name evidence="1" type="ORF">VP01_469g1</name>
</gene>
<dbReference type="Proteomes" id="UP000037035">
    <property type="component" value="Unassembled WGS sequence"/>
</dbReference>